<gene>
    <name evidence="1" type="ORF">E2C01_020992</name>
</gene>
<dbReference type="Proteomes" id="UP000324222">
    <property type="component" value="Unassembled WGS sequence"/>
</dbReference>
<reference evidence="1 2" key="1">
    <citation type="submission" date="2019-05" db="EMBL/GenBank/DDBJ databases">
        <title>Another draft genome of Portunus trituberculatus and its Hox gene families provides insights of decapod evolution.</title>
        <authorList>
            <person name="Jeong J.-H."/>
            <person name="Song I."/>
            <person name="Kim S."/>
            <person name="Choi T."/>
            <person name="Kim D."/>
            <person name="Ryu S."/>
            <person name="Kim W."/>
        </authorList>
    </citation>
    <scope>NUCLEOTIDE SEQUENCE [LARGE SCALE GENOMIC DNA]</scope>
    <source>
        <tissue evidence="1">Muscle</tissue>
    </source>
</reference>
<dbReference type="AlphaFoldDB" id="A0A5B7E322"/>
<name>A0A5B7E322_PORTR</name>
<dbReference type="EMBL" id="VSRR010001807">
    <property type="protein sequence ID" value="MPC27809.1"/>
    <property type="molecule type" value="Genomic_DNA"/>
</dbReference>
<organism evidence="1 2">
    <name type="scientific">Portunus trituberculatus</name>
    <name type="common">Swimming crab</name>
    <name type="synonym">Neptunus trituberculatus</name>
    <dbReference type="NCBI Taxonomy" id="210409"/>
    <lineage>
        <taxon>Eukaryota</taxon>
        <taxon>Metazoa</taxon>
        <taxon>Ecdysozoa</taxon>
        <taxon>Arthropoda</taxon>
        <taxon>Crustacea</taxon>
        <taxon>Multicrustacea</taxon>
        <taxon>Malacostraca</taxon>
        <taxon>Eumalacostraca</taxon>
        <taxon>Eucarida</taxon>
        <taxon>Decapoda</taxon>
        <taxon>Pleocyemata</taxon>
        <taxon>Brachyura</taxon>
        <taxon>Eubrachyura</taxon>
        <taxon>Portunoidea</taxon>
        <taxon>Portunidae</taxon>
        <taxon>Portuninae</taxon>
        <taxon>Portunus</taxon>
    </lineage>
</organism>
<protein>
    <submittedName>
        <fullName evidence="1">Uncharacterized protein</fullName>
    </submittedName>
</protein>
<keyword evidence="2" id="KW-1185">Reference proteome</keyword>
<comment type="caution">
    <text evidence="1">The sequence shown here is derived from an EMBL/GenBank/DDBJ whole genome shotgun (WGS) entry which is preliminary data.</text>
</comment>
<evidence type="ECO:0000313" key="2">
    <source>
        <dbReference type="Proteomes" id="UP000324222"/>
    </source>
</evidence>
<evidence type="ECO:0000313" key="1">
    <source>
        <dbReference type="EMBL" id="MPC27809.1"/>
    </source>
</evidence>
<accession>A0A5B7E322</accession>
<proteinExistence type="predicted"/>
<sequence length="67" mass="7664">MCQLQGSRHLAQCQLEACCGYHDISGHHLFLHRHHNLIDCNYIFTQQYTTNAIGTLHILLEKTCGLV</sequence>